<gene>
    <name evidence="3" type="ORF">SAMN04489712_1234</name>
</gene>
<name>A0A1H6DUV8_9ACTN</name>
<dbReference type="AlphaFoldDB" id="A0A1H6DUV8"/>
<feature type="transmembrane region" description="Helical" evidence="1">
    <location>
        <begin position="31"/>
        <end position="50"/>
    </location>
</feature>
<keyword evidence="1" id="KW-0812">Transmembrane</keyword>
<feature type="transmembrane region" description="Helical" evidence="1">
    <location>
        <begin position="98"/>
        <end position="118"/>
    </location>
</feature>
<feature type="signal peptide" evidence="2">
    <location>
        <begin position="1"/>
        <end position="24"/>
    </location>
</feature>
<keyword evidence="4" id="KW-1185">Reference proteome</keyword>
<sequence length="187" mass="19013">MPCRLLRASAFAAVCVSLTMAGHAAASREAVPWAAAGVGGLGVLGVAWLLAGHERSVCTILGGLLGGQFGLHVLFAAVQAGPSAHAGHTADVPGLVPAGPGMTLAHVAAAAVSAWWLWRGERLAWSLARRLAAFSLACVFVLLEVAPALARPAARPRSGPPVPAMSALLRHSVGLRGPPFRSVFSAI</sequence>
<feature type="transmembrane region" description="Helical" evidence="1">
    <location>
        <begin position="57"/>
        <end position="78"/>
    </location>
</feature>
<evidence type="ECO:0000256" key="1">
    <source>
        <dbReference type="SAM" id="Phobius"/>
    </source>
</evidence>
<feature type="chain" id="PRO_5039451643" description="MFS transporter" evidence="2">
    <location>
        <begin position="25"/>
        <end position="187"/>
    </location>
</feature>
<keyword evidence="1" id="KW-1133">Transmembrane helix</keyword>
<dbReference type="Proteomes" id="UP000236723">
    <property type="component" value="Unassembled WGS sequence"/>
</dbReference>
<proteinExistence type="predicted"/>
<evidence type="ECO:0000256" key="2">
    <source>
        <dbReference type="SAM" id="SignalP"/>
    </source>
</evidence>
<reference evidence="4" key="1">
    <citation type="submission" date="2016-10" db="EMBL/GenBank/DDBJ databases">
        <authorList>
            <person name="Varghese N."/>
            <person name="Submissions S."/>
        </authorList>
    </citation>
    <scope>NUCLEOTIDE SEQUENCE [LARGE SCALE GENOMIC DNA]</scope>
    <source>
        <strain evidence="4">DSM 43163</strain>
    </source>
</reference>
<dbReference type="EMBL" id="FNVO01000023">
    <property type="protein sequence ID" value="SEG89030.1"/>
    <property type="molecule type" value="Genomic_DNA"/>
</dbReference>
<keyword evidence="1" id="KW-0472">Membrane</keyword>
<accession>A0A1H6DUV8</accession>
<organism evidence="3 4">
    <name type="scientific">Thermomonospora echinospora</name>
    <dbReference type="NCBI Taxonomy" id="1992"/>
    <lineage>
        <taxon>Bacteria</taxon>
        <taxon>Bacillati</taxon>
        <taxon>Actinomycetota</taxon>
        <taxon>Actinomycetes</taxon>
        <taxon>Streptosporangiales</taxon>
        <taxon>Thermomonosporaceae</taxon>
        <taxon>Thermomonospora</taxon>
    </lineage>
</organism>
<keyword evidence="2" id="KW-0732">Signal</keyword>
<protein>
    <recommendedName>
        <fullName evidence="5">MFS transporter</fullName>
    </recommendedName>
</protein>
<evidence type="ECO:0000313" key="4">
    <source>
        <dbReference type="Proteomes" id="UP000236723"/>
    </source>
</evidence>
<feature type="transmembrane region" description="Helical" evidence="1">
    <location>
        <begin position="130"/>
        <end position="150"/>
    </location>
</feature>
<evidence type="ECO:0000313" key="3">
    <source>
        <dbReference type="EMBL" id="SEG89030.1"/>
    </source>
</evidence>
<evidence type="ECO:0008006" key="5">
    <source>
        <dbReference type="Google" id="ProtNLM"/>
    </source>
</evidence>